<keyword evidence="3 6" id="KW-0012">Acyltransferase</keyword>
<dbReference type="PANTHER" id="PTHR10434">
    <property type="entry name" value="1-ACYL-SN-GLYCEROL-3-PHOSPHATE ACYLTRANSFERASE"/>
    <property type="match status" value="1"/>
</dbReference>
<sequence length="261" mass="29869">MFSKMNRSQLLCRHLKFVSDLFITLVLWAYFTLGYITFFSPLYLAAYMFSKDREISFQRLNHKFYKGFFLLIRTLIPSHRWHVANDIRSIRSSLIVSNHVSYLDPLLLISLFERHKTIVKSSFFKVPIFSLVLRLSGYIPSDSGGGLAALRLQRIEAMDKYLASGGNLFVFPEGTRSRSGDIGIMNKGTFKIARLCRPAIKVLFIQNTDRLFTPGKFLFNTCVSNTITVSQLASIEPDYKSDEFSISELMSKVNTLLKAQT</sequence>
<evidence type="ECO:0000256" key="2">
    <source>
        <dbReference type="ARBA" id="ARBA00022679"/>
    </source>
</evidence>
<reference evidence="6" key="1">
    <citation type="submission" date="2018-01" db="EMBL/GenBank/DDBJ databases">
        <authorList>
            <person name="Regsiter A."/>
            <person name="William W."/>
        </authorList>
    </citation>
    <scope>NUCLEOTIDE SEQUENCE</scope>
    <source>
        <strain evidence="6">TRIP AH-1</strain>
    </source>
</reference>
<proteinExistence type="predicted"/>
<dbReference type="AlphaFoldDB" id="A0A445MSA5"/>
<dbReference type="GO" id="GO:0006654">
    <property type="term" value="P:phosphatidic acid biosynthetic process"/>
    <property type="evidence" value="ECO:0007669"/>
    <property type="project" value="TreeGrafter"/>
</dbReference>
<comment type="pathway">
    <text evidence="1">Lipid metabolism.</text>
</comment>
<evidence type="ECO:0000259" key="5">
    <source>
        <dbReference type="SMART" id="SM00563"/>
    </source>
</evidence>
<organism evidence="6">
    <name type="scientific">uncultured Desulfobacterium sp</name>
    <dbReference type="NCBI Taxonomy" id="201089"/>
    <lineage>
        <taxon>Bacteria</taxon>
        <taxon>Pseudomonadati</taxon>
        <taxon>Thermodesulfobacteriota</taxon>
        <taxon>Desulfobacteria</taxon>
        <taxon>Desulfobacterales</taxon>
        <taxon>Desulfobacteriaceae</taxon>
        <taxon>Desulfobacterium</taxon>
        <taxon>environmental samples</taxon>
    </lineage>
</organism>
<evidence type="ECO:0000313" key="6">
    <source>
        <dbReference type="EMBL" id="SPD72328.1"/>
    </source>
</evidence>
<evidence type="ECO:0000256" key="3">
    <source>
        <dbReference type="ARBA" id="ARBA00023315"/>
    </source>
</evidence>
<evidence type="ECO:0000256" key="4">
    <source>
        <dbReference type="SAM" id="Phobius"/>
    </source>
</evidence>
<keyword evidence="4" id="KW-0812">Transmembrane</keyword>
<gene>
    <name evidence="6" type="ORF">PITCH_A1290005</name>
</gene>
<feature type="transmembrane region" description="Helical" evidence="4">
    <location>
        <begin position="21"/>
        <end position="49"/>
    </location>
</feature>
<dbReference type="SUPFAM" id="SSF69593">
    <property type="entry name" value="Glycerol-3-phosphate (1)-acyltransferase"/>
    <property type="match status" value="1"/>
</dbReference>
<keyword evidence="4" id="KW-0472">Membrane</keyword>
<keyword evidence="2 6" id="KW-0808">Transferase</keyword>
<dbReference type="Pfam" id="PF01553">
    <property type="entry name" value="Acyltransferase"/>
    <property type="match status" value="1"/>
</dbReference>
<keyword evidence="4" id="KW-1133">Transmembrane helix</keyword>
<protein>
    <submittedName>
        <fullName evidence="6">Acyltransferase</fullName>
    </submittedName>
</protein>
<feature type="domain" description="Phospholipid/glycerol acyltransferase" evidence="5">
    <location>
        <begin position="93"/>
        <end position="208"/>
    </location>
</feature>
<name>A0A445MSA5_9BACT</name>
<dbReference type="SMART" id="SM00563">
    <property type="entry name" value="PlsC"/>
    <property type="match status" value="1"/>
</dbReference>
<evidence type="ECO:0000256" key="1">
    <source>
        <dbReference type="ARBA" id="ARBA00005189"/>
    </source>
</evidence>
<dbReference type="EMBL" id="OJIN01000034">
    <property type="protein sequence ID" value="SPD72328.1"/>
    <property type="molecule type" value="Genomic_DNA"/>
</dbReference>
<dbReference type="CDD" id="cd07989">
    <property type="entry name" value="LPLAT_AGPAT-like"/>
    <property type="match status" value="1"/>
</dbReference>
<dbReference type="InterPro" id="IPR002123">
    <property type="entry name" value="Plipid/glycerol_acylTrfase"/>
</dbReference>
<accession>A0A445MSA5</accession>
<dbReference type="GO" id="GO:0003841">
    <property type="term" value="F:1-acylglycerol-3-phosphate O-acyltransferase activity"/>
    <property type="evidence" value="ECO:0007669"/>
    <property type="project" value="TreeGrafter"/>
</dbReference>
<dbReference type="PANTHER" id="PTHR10434:SF11">
    <property type="entry name" value="1-ACYL-SN-GLYCEROL-3-PHOSPHATE ACYLTRANSFERASE"/>
    <property type="match status" value="1"/>
</dbReference>